<dbReference type="GO" id="GO:0005886">
    <property type="term" value="C:plasma membrane"/>
    <property type="evidence" value="ECO:0007669"/>
    <property type="project" value="UniProtKB-SubCell"/>
</dbReference>
<accession>A0A498R9M2</accession>
<evidence type="ECO:0000313" key="11">
    <source>
        <dbReference type="EMBL" id="VBB08234.1"/>
    </source>
</evidence>
<dbReference type="InterPro" id="IPR003439">
    <property type="entry name" value="ABC_transporter-like_ATP-bd"/>
</dbReference>
<dbReference type="FunFam" id="3.40.50.300:FF:000127">
    <property type="entry name" value="Ribose import ATP-binding protein RbsA"/>
    <property type="match status" value="1"/>
</dbReference>
<dbReference type="RefSeq" id="WP_122629151.1">
    <property type="nucleotide sequence ID" value="NZ_UPPP01000085.1"/>
</dbReference>
<keyword evidence="6" id="KW-0547">Nucleotide-binding</keyword>
<dbReference type="InterPro" id="IPR050107">
    <property type="entry name" value="ABC_carbohydrate_import_ATPase"/>
</dbReference>
<evidence type="ECO:0000256" key="4">
    <source>
        <dbReference type="ARBA" id="ARBA00022597"/>
    </source>
</evidence>
<dbReference type="Proteomes" id="UP000277811">
    <property type="component" value="Unassembled WGS sequence"/>
</dbReference>
<keyword evidence="7" id="KW-0067">ATP-binding</keyword>
<gene>
    <name evidence="11" type="ORF">LUCI_3503</name>
</gene>
<dbReference type="PROSITE" id="PS00211">
    <property type="entry name" value="ABC_TRANSPORTER_1"/>
    <property type="match status" value="1"/>
</dbReference>
<evidence type="ECO:0000259" key="10">
    <source>
        <dbReference type="PROSITE" id="PS50893"/>
    </source>
</evidence>
<dbReference type="CDD" id="cd03215">
    <property type="entry name" value="ABC_Carb_Monos_II"/>
    <property type="match status" value="1"/>
</dbReference>
<dbReference type="CDD" id="cd03216">
    <property type="entry name" value="ABC_Carb_Monos_I"/>
    <property type="match status" value="1"/>
</dbReference>
<evidence type="ECO:0000256" key="2">
    <source>
        <dbReference type="ARBA" id="ARBA00022448"/>
    </source>
</evidence>
<dbReference type="EMBL" id="UPPP01000085">
    <property type="protein sequence ID" value="VBB08234.1"/>
    <property type="molecule type" value="Genomic_DNA"/>
</dbReference>
<organism evidence="11 12">
    <name type="scientific">Lucifera butyrica</name>
    <dbReference type="NCBI Taxonomy" id="1351585"/>
    <lineage>
        <taxon>Bacteria</taxon>
        <taxon>Bacillati</taxon>
        <taxon>Bacillota</taxon>
        <taxon>Negativicutes</taxon>
        <taxon>Veillonellales</taxon>
        <taxon>Veillonellaceae</taxon>
        <taxon>Lucifera</taxon>
    </lineage>
</organism>
<evidence type="ECO:0000256" key="6">
    <source>
        <dbReference type="ARBA" id="ARBA00022741"/>
    </source>
</evidence>
<dbReference type="PANTHER" id="PTHR43790:SF3">
    <property type="entry name" value="D-ALLOSE IMPORT ATP-BINDING PROTEIN ALSA-RELATED"/>
    <property type="match status" value="1"/>
</dbReference>
<evidence type="ECO:0000313" key="12">
    <source>
        <dbReference type="Proteomes" id="UP000277811"/>
    </source>
</evidence>
<sequence length="509" mass="55878">MDQYFLSLKGISKSFPGVKALNNVDLDIKAGEIHALVGENGAGKSTLIKILTGAYQYDEGEMACQGNQVRFASTKDSHNLGIACIYQELSLTPNMTVTENIFLGREMRIPGVGLLDYRRMNRIAQQTMNDLGVDIDATKLVRSYGMGYRQMVEIARALVENAKLIIMDEPTSSLSEKEVKILLENIHKLKEKGIAVVYISHRLEEVLDVADRITVMRDGCKITTMDKQEADQEKLIQLMVGRTLEEKFPKIVAKKGSLALRAEGITQNDLLNNVSFDLYQGEVLGFAGLVGAGRTELARAIFGADPIDSGKIYIDGEPVKINSPEDAIRHGMAFLTEDRKGQGLVLMHDIRFNSTLSGLKRFCTFGPFINTKALENEVESLIKDLQVRPANSLITTRLLSGGNQQKVVIAKWLCSQAKIFIFDEPTRGIDVGAKVEVYNLINRLVSEGAAVIVISSELPEVMGISDRILVMHDGEITAEFAQSEATPEKIMRAATGGISDEYKSASAAG</sequence>
<feature type="domain" description="ABC transporter" evidence="10">
    <location>
        <begin position="253"/>
        <end position="498"/>
    </location>
</feature>
<keyword evidence="4" id="KW-0762">Sugar transport</keyword>
<dbReference type="PROSITE" id="PS50893">
    <property type="entry name" value="ABC_TRANSPORTER_2"/>
    <property type="match status" value="2"/>
</dbReference>
<protein>
    <submittedName>
        <fullName evidence="11">Abc transporter</fullName>
    </submittedName>
</protein>
<keyword evidence="3" id="KW-1003">Cell membrane</keyword>
<dbReference type="InterPro" id="IPR003593">
    <property type="entry name" value="AAA+_ATPase"/>
</dbReference>
<dbReference type="GO" id="GO:0005524">
    <property type="term" value="F:ATP binding"/>
    <property type="evidence" value="ECO:0007669"/>
    <property type="project" value="UniProtKB-KW"/>
</dbReference>
<proteinExistence type="predicted"/>
<evidence type="ECO:0000256" key="7">
    <source>
        <dbReference type="ARBA" id="ARBA00022840"/>
    </source>
</evidence>
<dbReference type="Gene3D" id="3.40.50.300">
    <property type="entry name" value="P-loop containing nucleotide triphosphate hydrolases"/>
    <property type="match status" value="2"/>
</dbReference>
<reference evidence="11 12" key="1">
    <citation type="submission" date="2018-06" db="EMBL/GenBank/DDBJ databases">
        <authorList>
            <person name="Strepis N."/>
        </authorList>
    </citation>
    <scope>NUCLEOTIDE SEQUENCE [LARGE SCALE GENOMIC DNA]</scope>
    <source>
        <strain evidence="11">LUCI</strain>
    </source>
</reference>
<keyword evidence="8" id="KW-1278">Translocase</keyword>
<keyword evidence="12" id="KW-1185">Reference proteome</keyword>
<dbReference type="GO" id="GO:0016887">
    <property type="term" value="F:ATP hydrolysis activity"/>
    <property type="evidence" value="ECO:0007669"/>
    <property type="project" value="InterPro"/>
</dbReference>
<feature type="domain" description="ABC transporter" evidence="10">
    <location>
        <begin position="6"/>
        <end position="243"/>
    </location>
</feature>
<dbReference type="OrthoDB" id="9766104at2"/>
<dbReference type="SUPFAM" id="SSF52540">
    <property type="entry name" value="P-loop containing nucleoside triphosphate hydrolases"/>
    <property type="match status" value="2"/>
</dbReference>
<dbReference type="PANTHER" id="PTHR43790">
    <property type="entry name" value="CARBOHYDRATE TRANSPORT ATP-BINDING PROTEIN MG119-RELATED"/>
    <property type="match status" value="1"/>
</dbReference>
<keyword evidence="9" id="KW-0472">Membrane</keyword>
<evidence type="ECO:0000256" key="8">
    <source>
        <dbReference type="ARBA" id="ARBA00022967"/>
    </source>
</evidence>
<evidence type="ECO:0000256" key="5">
    <source>
        <dbReference type="ARBA" id="ARBA00022737"/>
    </source>
</evidence>
<dbReference type="SMART" id="SM00382">
    <property type="entry name" value="AAA"/>
    <property type="match status" value="2"/>
</dbReference>
<keyword evidence="5" id="KW-0677">Repeat</keyword>
<dbReference type="InterPro" id="IPR017871">
    <property type="entry name" value="ABC_transporter-like_CS"/>
</dbReference>
<comment type="subcellular location">
    <subcellularLocation>
        <location evidence="1">Cell membrane</location>
        <topology evidence="1">Peripheral membrane protein</topology>
    </subcellularLocation>
</comment>
<evidence type="ECO:0000256" key="3">
    <source>
        <dbReference type="ARBA" id="ARBA00022475"/>
    </source>
</evidence>
<name>A0A498R9M2_9FIRM</name>
<dbReference type="InterPro" id="IPR027417">
    <property type="entry name" value="P-loop_NTPase"/>
</dbReference>
<evidence type="ECO:0000256" key="9">
    <source>
        <dbReference type="ARBA" id="ARBA00023136"/>
    </source>
</evidence>
<dbReference type="AlphaFoldDB" id="A0A498R9M2"/>
<dbReference type="Pfam" id="PF00005">
    <property type="entry name" value="ABC_tran"/>
    <property type="match status" value="2"/>
</dbReference>
<keyword evidence="2" id="KW-0813">Transport</keyword>
<evidence type="ECO:0000256" key="1">
    <source>
        <dbReference type="ARBA" id="ARBA00004202"/>
    </source>
</evidence>